<evidence type="ECO:0000256" key="2">
    <source>
        <dbReference type="ARBA" id="ARBA00022729"/>
    </source>
</evidence>
<sequence>MKYRAGRKIVTAACGLLLLTSLASCSVNDKKSPGTVDVGLLTPLSGALKEVGADAKDAFDRYIDVNDGKLGGRKINLSIRDEGDDPKTSLPSAKKLMQDDNVDVIVGAASSANYIAVAPEATKAEVPLLGYGGQPPLDDAGIDFKWLWQTSFSTSQLGASIAPYIKDKVDGSVYTIAPDYEGGKAVMGSFIKPFMEAGGKLANAEKEPAWTPWPKTMDFSKYFEEAAASDAKAIFAYYGGAPAIEFVKQYAKSPAKDIPLYGAFLTEGAVLEAQGEAAEGVQTVMNYAPDIDNAANRRFVSEWSEINSDRPTSLYSMVGWDAALVLDQAISRIPLDEEVTPAKINKAMGELGTINSSRGSWQFDEELHIPIQRWYLRTVAKDGPSLTNVVTEDLDTIGG</sequence>
<dbReference type="PANTHER" id="PTHR30483">
    <property type="entry name" value="LEUCINE-SPECIFIC-BINDING PROTEIN"/>
    <property type="match status" value="1"/>
</dbReference>
<dbReference type="Pfam" id="PF13458">
    <property type="entry name" value="Peripla_BP_6"/>
    <property type="match status" value="1"/>
</dbReference>
<dbReference type="CDD" id="cd20014">
    <property type="entry name" value="PBP1_RPA0668_benzoate-like"/>
    <property type="match status" value="1"/>
</dbReference>
<dbReference type="Gene3D" id="3.40.50.2300">
    <property type="match status" value="2"/>
</dbReference>
<feature type="chain" id="PRO_5003048784" evidence="3">
    <location>
        <begin position="24"/>
        <end position="399"/>
    </location>
</feature>
<dbReference type="Proteomes" id="UP000000844">
    <property type="component" value="Chromosome"/>
</dbReference>
<dbReference type="EMBL" id="CP001778">
    <property type="protein sequence ID" value="ADD43787.1"/>
    <property type="molecule type" value="Genomic_DNA"/>
</dbReference>
<dbReference type="KEGG" id="sna:Snas_4136"/>
<reference evidence="5 6" key="1">
    <citation type="journal article" date="2009" name="Stand. Genomic Sci.">
        <title>Complete genome sequence of Stackebrandtia nassauensis type strain (LLR-40K-21).</title>
        <authorList>
            <person name="Munk C."/>
            <person name="Lapidus A."/>
            <person name="Copeland A."/>
            <person name="Jando M."/>
            <person name="Mayilraj S."/>
            <person name="Glavina Del Rio T."/>
            <person name="Nolan M."/>
            <person name="Chen F."/>
            <person name="Lucas S."/>
            <person name="Tice H."/>
            <person name="Cheng J.F."/>
            <person name="Han C."/>
            <person name="Detter J.C."/>
            <person name="Bruce D."/>
            <person name="Goodwin L."/>
            <person name="Chain P."/>
            <person name="Pitluck S."/>
            <person name="Goker M."/>
            <person name="Ovchinikova G."/>
            <person name="Pati A."/>
            <person name="Ivanova N."/>
            <person name="Mavromatis K."/>
            <person name="Chen A."/>
            <person name="Palaniappan K."/>
            <person name="Land M."/>
            <person name="Hauser L."/>
            <person name="Chang Y.J."/>
            <person name="Jeffries C.D."/>
            <person name="Bristow J."/>
            <person name="Eisen J.A."/>
            <person name="Markowitz V."/>
            <person name="Hugenholtz P."/>
            <person name="Kyrpides N.C."/>
            <person name="Klenk H.P."/>
        </authorList>
    </citation>
    <scope>NUCLEOTIDE SEQUENCE [LARGE SCALE GENOMIC DNA]</scope>
    <source>
        <strain evidence="6">DSM 44728 / CIP 108903 / NRRL B-16338 / NBRC 102104 / LLR-40K-21</strain>
    </source>
</reference>
<comment type="similarity">
    <text evidence="1">Belongs to the leucine-binding protein family.</text>
</comment>
<evidence type="ECO:0000259" key="4">
    <source>
        <dbReference type="Pfam" id="PF13458"/>
    </source>
</evidence>
<keyword evidence="6" id="KW-1185">Reference proteome</keyword>
<evidence type="ECO:0000313" key="5">
    <source>
        <dbReference type="EMBL" id="ADD43787.1"/>
    </source>
</evidence>
<gene>
    <name evidence="5" type="ordered locus">Snas_4136</name>
</gene>
<protein>
    <submittedName>
        <fullName evidence="5">Extracellular ligand-binding receptor</fullName>
    </submittedName>
</protein>
<dbReference type="STRING" id="446470.Snas_4136"/>
<proteinExistence type="inferred from homology"/>
<keyword evidence="2 3" id="KW-0732">Signal</keyword>
<dbReference type="SUPFAM" id="SSF53822">
    <property type="entry name" value="Periplasmic binding protein-like I"/>
    <property type="match status" value="1"/>
</dbReference>
<evidence type="ECO:0000256" key="3">
    <source>
        <dbReference type="SAM" id="SignalP"/>
    </source>
</evidence>
<dbReference type="RefSeq" id="WP_013019358.1">
    <property type="nucleotide sequence ID" value="NC_013947.1"/>
</dbReference>
<dbReference type="PROSITE" id="PS51257">
    <property type="entry name" value="PROKAR_LIPOPROTEIN"/>
    <property type="match status" value="1"/>
</dbReference>
<dbReference type="InterPro" id="IPR028082">
    <property type="entry name" value="Peripla_BP_I"/>
</dbReference>
<dbReference type="PANTHER" id="PTHR30483:SF6">
    <property type="entry name" value="PERIPLASMIC BINDING PROTEIN OF ABC TRANSPORTER FOR NATURAL AMINO ACIDS"/>
    <property type="match status" value="1"/>
</dbReference>
<dbReference type="InterPro" id="IPR051010">
    <property type="entry name" value="BCAA_transport"/>
</dbReference>
<evidence type="ECO:0000313" key="6">
    <source>
        <dbReference type="Proteomes" id="UP000000844"/>
    </source>
</evidence>
<name>D3Q137_STANL</name>
<dbReference type="AlphaFoldDB" id="D3Q137"/>
<dbReference type="OrthoDB" id="3759485at2"/>
<dbReference type="eggNOG" id="COG0683">
    <property type="taxonomic scope" value="Bacteria"/>
</dbReference>
<dbReference type="InterPro" id="IPR028081">
    <property type="entry name" value="Leu-bd"/>
</dbReference>
<dbReference type="HOGENOM" id="CLU_027128_1_2_11"/>
<organism evidence="5 6">
    <name type="scientific">Stackebrandtia nassauensis (strain DSM 44728 / CIP 108903 / NRRL B-16338 / NBRC 102104 / LLR-40K-21)</name>
    <dbReference type="NCBI Taxonomy" id="446470"/>
    <lineage>
        <taxon>Bacteria</taxon>
        <taxon>Bacillati</taxon>
        <taxon>Actinomycetota</taxon>
        <taxon>Actinomycetes</taxon>
        <taxon>Glycomycetales</taxon>
        <taxon>Glycomycetaceae</taxon>
        <taxon>Stackebrandtia</taxon>
    </lineage>
</organism>
<keyword evidence="5" id="KW-0675">Receptor</keyword>
<feature type="domain" description="Leucine-binding protein" evidence="4">
    <location>
        <begin position="35"/>
        <end position="383"/>
    </location>
</feature>
<evidence type="ECO:0000256" key="1">
    <source>
        <dbReference type="ARBA" id="ARBA00010062"/>
    </source>
</evidence>
<accession>D3Q137</accession>
<feature type="signal peptide" evidence="3">
    <location>
        <begin position="1"/>
        <end position="23"/>
    </location>
</feature>